<gene>
    <name evidence="8" type="primary">ald</name>
    <name evidence="8" type="ORF">ERS852411_00127</name>
</gene>
<feature type="domain" description="Alanine dehydrogenase/pyridine nucleotide transhydrogenase NAD(H)-binding" evidence="6">
    <location>
        <begin position="153"/>
        <end position="298"/>
    </location>
</feature>
<dbReference type="PROSITE" id="PS00837">
    <property type="entry name" value="ALADH_PNT_2"/>
    <property type="match status" value="1"/>
</dbReference>
<dbReference type="Gene3D" id="3.40.50.720">
    <property type="entry name" value="NAD(P)-binding Rossmann-like Domain"/>
    <property type="match status" value="2"/>
</dbReference>
<dbReference type="PANTHER" id="PTHR42795">
    <property type="entry name" value="ALANINE DEHYDROGENASE"/>
    <property type="match status" value="1"/>
</dbReference>
<dbReference type="CDD" id="cd05305">
    <property type="entry name" value="L-AlaDH"/>
    <property type="match status" value="1"/>
</dbReference>
<dbReference type="SMART" id="SM01002">
    <property type="entry name" value="AlaDh_PNT_C"/>
    <property type="match status" value="1"/>
</dbReference>
<dbReference type="EMBL" id="CYZT01000003">
    <property type="protein sequence ID" value="CUN57549.1"/>
    <property type="molecule type" value="Genomic_DNA"/>
</dbReference>
<name>A0A173Y0Y1_FLAPL</name>
<evidence type="ECO:0000256" key="1">
    <source>
        <dbReference type="ARBA" id="ARBA00005206"/>
    </source>
</evidence>
<keyword evidence="5" id="KW-0520">NAD</keyword>
<evidence type="ECO:0000313" key="8">
    <source>
        <dbReference type="EMBL" id="CUN57549.1"/>
    </source>
</evidence>
<feature type="domain" description="Alanine dehydrogenase/pyridine nucleotide transhydrogenase N-terminal" evidence="7">
    <location>
        <begin position="4"/>
        <end position="141"/>
    </location>
</feature>
<dbReference type="Proteomes" id="UP000095746">
    <property type="component" value="Unassembled WGS sequence"/>
</dbReference>
<dbReference type="SUPFAM" id="SSF51735">
    <property type="entry name" value="NAD(P)-binding Rossmann-fold domains"/>
    <property type="match status" value="1"/>
</dbReference>
<protein>
    <recommendedName>
        <fullName evidence="3">alanine dehydrogenase</fullName>
        <ecNumber evidence="3">1.4.1.1</ecNumber>
    </recommendedName>
</protein>
<dbReference type="InterPro" id="IPR008141">
    <property type="entry name" value="Ala_DH"/>
</dbReference>
<comment type="pathway">
    <text evidence="1">Amino-acid degradation; L-alanine degradation via dehydrogenase pathway; NH(3) and pyruvate from L-alanine: step 1/1.</text>
</comment>
<accession>A0A173Y0Y1</accession>
<comment type="similarity">
    <text evidence="2">Belongs to the AlaDH/PNT family.</text>
</comment>
<dbReference type="InterPro" id="IPR008143">
    <property type="entry name" value="Ala_DH/PNT_CS2"/>
</dbReference>
<dbReference type="SMART" id="SM01003">
    <property type="entry name" value="AlaDh_PNT_N"/>
    <property type="match status" value="1"/>
</dbReference>
<dbReference type="GO" id="GO:0005886">
    <property type="term" value="C:plasma membrane"/>
    <property type="evidence" value="ECO:0007669"/>
    <property type="project" value="TreeGrafter"/>
</dbReference>
<evidence type="ECO:0000256" key="5">
    <source>
        <dbReference type="ARBA" id="ARBA00023027"/>
    </source>
</evidence>
<proteinExistence type="inferred from homology"/>
<evidence type="ECO:0000256" key="3">
    <source>
        <dbReference type="ARBA" id="ARBA00012897"/>
    </source>
</evidence>
<dbReference type="Pfam" id="PF01262">
    <property type="entry name" value="AlaDh_PNT_C"/>
    <property type="match status" value="1"/>
</dbReference>
<dbReference type="RefSeq" id="WP_035301229.1">
    <property type="nucleotide sequence ID" value="NZ_CAAKOI010000398.1"/>
</dbReference>
<dbReference type="InterPro" id="IPR007698">
    <property type="entry name" value="AlaDH/PNT_NAD(H)-bd"/>
</dbReference>
<dbReference type="InterPro" id="IPR007886">
    <property type="entry name" value="AlaDH/PNT_N"/>
</dbReference>
<sequence>MIIGIPKELKDKETRVGLIPKWVFRLTEQGHTVYIQKGLAEPAGIADEEYINVGAKVLETMEDVYNACEMIVKFKDLMPGDLEMPFRKGQMLFTAFHMAEGTAKPEQVKRLLEAGITGVSYEVTRYPDGSRALTRPMGEIAGRMAPILGTQYIQRQYGGSGVSVVPITGVKRARIVILGGGHAGLSAAQVAEGLGAEVVVFEKSIARLEYLRNILHHTDLRYMDKISFAAEVARADILINCIYSYPGLEVPIVTREMVRTMRKGSVIVDLEGEGIIETAKYTTISDPYFIEEGIVHVGVTNIPAMVPDAANETFSRYIFPIVEDTANYGLKEACKRNPVLRSGVIMVNGKITQKEVADSQGVPYTPLDVDTML</sequence>
<organism evidence="8 9">
    <name type="scientific">Flavonifractor plautii</name>
    <name type="common">Fusobacterium plautii</name>
    <dbReference type="NCBI Taxonomy" id="292800"/>
    <lineage>
        <taxon>Bacteria</taxon>
        <taxon>Bacillati</taxon>
        <taxon>Bacillota</taxon>
        <taxon>Clostridia</taxon>
        <taxon>Eubacteriales</taxon>
        <taxon>Oscillospiraceae</taxon>
        <taxon>Flavonifractor</taxon>
    </lineage>
</organism>
<dbReference type="UniPathway" id="UPA00527">
    <property type="reaction ID" value="UER00585"/>
</dbReference>
<evidence type="ECO:0000313" key="9">
    <source>
        <dbReference type="Proteomes" id="UP000095746"/>
    </source>
</evidence>
<dbReference type="GO" id="GO:0000286">
    <property type="term" value="F:alanine dehydrogenase activity"/>
    <property type="evidence" value="ECO:0007669"/>
    <property type="project" value="UniProtKB-EC"/>
</dbReference>
<evidence type="ECO:0000259" key="6">
    <source>
        <dbReference type="SMART" id="SM01002"/>
    </source>
</evidence>
<dbReference type="AlphaFoldDB" id="A0A173Y0Y1"/>
<dbReference type="Pfam" id="PF05222">
    <property type="entry name" value="AlaDh_PNT_N"/>
    <property type="match status" value="1"/>
</dbReference>
<evidence type="ECO:0000256" key="2">
    <source>
        <dbReference type="ARBA" id="ARBA00005689"/>
    </source>
</evidence>
<dbReference type="SUPFAM" id="SSF52283">
    <property type="entry name" value="Formate/glycerate dehydrogenase catalytic domain-like"/>
    <property type="match status" value="1"/>
</dbReference>
<reference evidence="8 9" key="1">
    <citation type="submission" date="2015-09" db="EMBL/GenBank/DDBJ databases">
        <authorList>
            <consortium name="Pathogen Informatics"/>
        </authorList>
    </citation>
    <scope>NUCLEOTIDE SEQUENCE [LARGE SCALE GENOMIC DNA]</scope>
    <source>
        <strain evidence="8 9">2789STDY5608854</strain>
    </source>
</reference>
<evidence type="ECO:0000259" key="7">
    <source>
        <dbReference type="SMART" id="SM01003"/>
    </source>
</evidence>
<dbReference type="GO" id="GO:0042853">
    <property type="term" value="P:L-alanine catabolic process"/>
    <property type="evidence" value="ECO:0007669"/>
    <property type="project" value="UniProtKB-UniPathway"/>
</dbReference>
<evidence type="ECO:0000256" key="4">
    <source>
        <dbReference type="ARBA" id="ARBA00023002"/>
    </source>
</evidence>
<keyword evidence="4 8" id="KW-0560">Oxidoreductase</keyword>
<dbReference type="EC" id="1.4.1.1" evidence="3"/>
<dbReference type="InterPro" id="IPR036291">
    <property type="entry name" value="NAD(P)-bd_dom_sf"/>
</dbReference>
<dbReference type="PANTHER" id="PTHR42795:SF1">
    <property type="entry name" value="ALANINE DEHYDROGENASE"/>
    <property type="match status" value="1"/>
</dbReference>